<dbReference type="Pfam" id="PF07991">
    <property type="entry name" value="KARI_N"/>
    <property type="match status" value="1"/>
</dbReference>
<evidence type="ECO:0000256" key="1">
    <source>
        <dbReference type="ARBA" id="ARBA00004167"/>
    </source>
</evidence>
<keyword evidence="3" id="KW-1133">Transmembrane helix</keyword>
<dbReference type="SUPFAM" id="SSF51735">
    <property type="entry name" value="NAD(P)-binding Rossmann-fold domains"/>
    <property type="match status" value="1"/>
</dbReference>
<organism evidence="6 7">
    <name type="scientific">Coptis chinensis</name>
    <dbReference type="NCBI Taxonomy" id="261450"/>
    <lineage>
        <taxon>Eukaryota</taxon>
        <taxon>Viridiplantae</taxon>
        <taxon>Streptophyta</taxon>
        <taxon>Embryophyta</taxon>
        <taxon>Tracheophyta</taxon>
        <taxon>Spermatophyta</taxon>
        <taxon>Magnoliopsida</taxon>
        <taxon>Ranunculales</taxon>
        <taxon>Ranunculaceae</taxon>
        <taxon>Coptidoideae</taxon>
        <taxon>Coptis</taxon>
    </lineage>
</organism>
<evidence type="ECO:0000313" key="7">
    <source>
        <dbReference type="Proteomes" id="UP000631114"/>
    </source>
</evidence>
<evidence type="ECO:0000256" key="3">
    <source>
        <dbReference type="SAM" id="Phobius"/>
    </source>
</evidence>
<feature type="transmembrane region" description="Helical" evidence="3">
    <location>
        <begin position="213"/>
        <end position="232"/>
    </location>
</feature>
<evidence type="ECO:0000259" key="5">
    <source>
        <dbReference type="Pfam" id="PF13947"/>
    </source>
</evidence>
<dbReference type="GO" id="GO:0009507">
    <property type="term" value="C:chloroplast"/>
    <property type="evidence" value="ECO:0007669"/>
    <property type="project" value="TreeGrafter"/>
</dbReference>
<dbReference type="GO" id="GO:0005739">
    <property type="term" value="C:mitochondrion"/>
    <property type="evidence" value="ECO:0007669"/>
    <property type="project" value="TreeGrafter"/>
</dbReference>
<dbReference type="PANTHER" id="PTHR21371:SF1">
    <property type="entry name" value="KETOL-ACID REDUCTOISOMERASE, MITOCHONDRIAL"/>
    <property type="match status" value="1"/>
</dbReference>
<dbReference type="Gene3D" id="3.40.50.720">
    <property type="entry name" value="NAD(P)-binding Rossmann-like Domain"/>
    <property type="match status" value="1"/>
</dbReference>
<dbReference type="InterPro" id="IPR025287">
    <property type="entry name" value="WAK_GUB"/>
</dbReference>
<evidence type="ECO:0000256" key="2">
    <source>
        <dbReference type="ARBA" id="ARBA00022729"/>
    </source>
</evidence>
<dbReference type="GO" id="GO:0004455">
    <property type="term" value="F:ketol-acid reductoisomerase activity"/>
    <property type="evidence" value="ECO:0007669"/>
    <property type="project" value="TreeGrafter"/>
</dbReference>
<keyword evidence="3" id="KW-0812">Transmembrane</keyword>
<comment type="caution">
    <text evidence="6">The sequence shown here is derived from an EMBL/GenBank/DDBJ whole genome shotgun (WGS) entry which is preliminary data.</text>
</comment>
<comment type="subcellular location">
    <subcellularLocation>
        <location evidence="1">Membrane</location>
        <topology evidence="1">Single-pass membrane protein</topology>
    </subcellularLocation>
</comment>
<dbReference type="PANTHER" id="PTHR21371">
    <property type="entry name" value="KETOL-ACID REDUCTOISOMERASE, MITOCHONDRIAL"/>
    <property type="match status" value="1"/>
</dbReference>
<dbReference type="Proteomes" id="UP000631114">
    <property type="component" value="Unassembled WGS sequence"/>
</dbReference>
<feature type="domain" description="KARI N-terminal Rossmann" evidence="4">
    <location>
        <begin position="87"/>
        <end position="155"/>
    </location>
</feature>
<evidence type="ECO:0000259" key="4">
    <source>
        <dbReference type="Pfam" id="PF07991"/>
    </source>
</evidence>
<gene>
    <name evidence="6" type="ORF">IFM89_026593</name>
</gene>
<protein>
    <recommendedName>
        <fullName evidence="8">Wall-associated receptor kinase galacturonan-binding domain-containing protein</fullName>
    </recommendedName>
</protein>
<dbReference type="OrthoDB" id="1720121at2759"/>
<proteinExistence type="predicted"/>
<keyword evidence="7" id="KW-1185">Reference proteome</keyword>
<dbReference type="AlphaFoldDB" id="A0A835M741"/>
<feature type="domain" description="Wall-associated receptor kinase galacturonan-binding" evidence="5">
    <location>
        <begin position="264"/>
        <end position="305"/>
    </location>
</feature>
<reference evidence="6 7" key="1">
    <citation type="submission" date="2020-10" db="EMBL/GenBank/DDBJ databases">
        <title>The Coptis chinensis genome and diversification of protoberbering-type alkaloids.</title>
        <authorList>
            <person name="Wang B."/>
            <person name="Shu S."/>
            <person name="Song C."/>
            <person name="Liu Y."/>
        </authorList>
    </citation>
    <scope>NUCLEOTIDE SEQUENCE [LARGE SCALE GENOMIC DNA]</scope>
    <source>
        <strain evidence="6">HL-2020</strain>
        <tissue evidence="6">Leaf</tissue>
    </source>
</reference>
<sequence length="332" mass="36232">MSRRLNLYSDTNKHRLQHLGLSRIRALSLLMKKDSTSYEYTSMKNLNESKYGFWGVLARKAKSILDDENVAHQLNKPALHIPSDDMGPAQAQNLRDSLAEVKSDIVVKIGVRKGSSSFAEARGAGFTEENGTLGDIWETVSGSDLVLLLISDAAQLISTLPHLSLHPVKEPARFPVRTKTENPSNTIINNTKKCWRKMNIFGRLSSMSGSPQLEIFSLMVFTSAAILVSFHYYLLLKVLVLASVLNLYPVFVLASSIGSPHPGCPNKCGAAEISYPFGIGGGCYLEGFGITCTDQSVPLLSGPNLQLIEILQGELLVDSSPFLSTVCSNKSK</sequence>
<name>A0A835M741_9MAGN</name>
<dbReference type="Pfam" id="PF13947">
    <property type="entry name" value="GUB_WAK_bind"/>
    <property type="match status" value="1"/>
</dbReference>
<evidence type="ECO:0000313" key="6">
    <source>
        <dbReference type="EMBL" id="KAF9621700.1"/>
    </source>
</evidence>
<accession>A0A835M741</accession>
<dbReference type="EMBL" id="JADFTS010000002">
    <property type="protein sequence ID" value="KAF9621700.1"/>
    <property type="molecule type" value="Genomic_DNA"/>
</dbReference>
<dbReference type="GO" id="GO:0030247">
    <property type="term" value="F:polysaccharide binding"/>
    <property type="evidence" value="ECO:0007669"/>
    <property type="project" value="InterPro"/>
</dbReference>
<keyword evidence="2" id="KW-0732">Signal</keyword>
<dbReference type="InterPro" id="IPR036291">
    <property type="entry name" value="NAD(P)-bd_dom_sf"/>
</dbReference>
<dbReference type="InterPro" id="IPR013116">
    <property type="entry name" value="KARI_N"/>
</dbReference>
<dbReference type="GO" id="GO:0016020">
    <property type="term" value="C:membrane"/>
    <property type="evidence" value="ECO:0007669"/>
    <property type="project" value="UniProtKB-SubCell"/>
</dbReference>
<keyword evidence="3" id="KW-0472">Membrane</keyword>
<dbReference type="GO" id="GO:0009097">
    <property type="term" value="P:isoleucine biosynthetic process"/>
    <property type="evidence" value="ECO:0007669"/>
    <property type="project" value="TreeGrafter"/>
</dbReference>
<dbReference type="GO" id="GO:0009099">
    <property type="term" value="P:L-valine biosynthetic process"/>
    <property type="evidence" value="ECO:0007669"/>
    <property type="project" value="TreeGrafter"/>
</dbReference>
<dbReference type="InterPro" id="IPR013023">
    <property type="entry name" value="KARI"/>
</dbReference>
<evidence type="ECO:0008006" key="8">
    <source>
        <dbReference type="Google" id="ProtNLM"/>
    </source>
</evidence>